<evidence type="ECO:0000313" key="2">
    <source>
        <dbReference type="Proteomes" id="UP000247810"/>
    </source>
</evidence>
<dbReference type="AlphaFoldDB" id="A0A319CZL2"/>
<evidence type="ECO:0008006" key="3">
    <source>
        <dbReference type="Google" id="ProtNLM"/>
    </source>
</evidence>
<name>A0A319CZL2_9EURO</name>
<reference evidence="1 2" key="1">
    <citation type="submission" date="2018-02" db="EMBL/GenBank/DDBJ databases">
        <title>The genomes of Aspergillus section Nigri reveals drivers in fungal speciation.</title>
        <authorList>
            <consortium name="DOE Joint Genome Institute"/>
            <person name="Vesth T.C."/>
            <person name="Nybo J."/>
            <person name="Theobald S."/>
            <person name="Brandl J."/>
            <person name="Frisvad J.C."/>
            <person name="Nielsen K.F."/>
            <person name="Lyhne E.K."/>
            <person name="Kogle M.E."/>
            <person name="Kuo A."/>
            <person name="Riley R."/>
            <person name="Clum A."/>
            <person name="Nolan M."/>
            <person name="Lipzen A."/>
            <person name="Salamov A."/>
            <person name="Henrissat B."/>
            <person name="Wiebenga A."/>
            <person name="De vries R.P."/>
            <person name="Grigoriev I.V."/>
            <person name="Mortensen U.H."/>
            <person name="Andersen M.R."/>
            <person name="Baker S.E."/>
        </authorList>
    </citation>
    <scope>NUCLEOTIDE SEQUENCE [LARGE SCALE GENOMIC DNA]</scope>
    <source>
        <strain evidence="1 2">CBS 707.79</strain>
    </source>
</reference>
<feature type="non-terminal residue" evidence="1">
    <location>
        <position position="1"/>
    </location>
</feature>
<protein>
    <recommendedName>
        <fullName evidence="3">Reverse transcriptase Ty1/copia-type domain-containing protein</fullName>
    </recommendedName>
</protein>
<dbReference type="Proteomes" id="UP000247810">
    <property type="component" value="Unassembled WGS sequence"/>
</dbReference>
<dbReference type="OrthoDB" id="413361at2759"/>
<dbReference type="EMBL" id="KZ825969">
    <property type="protein sequence ID" value="PYH90765.1"/>
    <property type="molecule type" value="Genomic_DNA"/>
</dbReference>
<accession>A0A319CZL2</accession>
<keyword evidence="2" id="KW-1185">Reference proteome</keyword>
<proteinExistence type="predicted"/>
<gene>
    <name evidence="1" type="ORF">BO71DRAFT_333758</name>
</gene>
<organism evidence="1 2">
    <name type="scientific">Aspergillus ellipticus CBS 707.79</name>
    <dbReference type="NCBI Taxonomy" id="1448320"/>
    <lineage>
        <taxon>Eukaryota</taxon>
        <taxon>Fungi</taxon>
        <taxon>Dikarya</taxon>
        <taxon>Ascomycota</taxon>
        <taxon>Pezizomycotina</taxon>
        <taxon>Eurotiomycetes</taxon>
        <taxon>Eurotiomycetidae</taxon>
        <taxon>Eurotiales</taxon>
        <taxon>Aspergillaceae</taxon>
        <taxon>Aspergillus</taxon>
        <taxon>Aspergillus subgen. Circumdati</taxon>
    </lineage>
</organism>
<sequence length="49" mass="5937">TVYKDNQRAIKITENLVNYSKIKYITVRYYTIQNYINKKKISLNYLSTD</sequence>
<dbReference type="VEuPathDB" id="FungiDB:BO71DRAFT_333758"/>
<evidence type="ECO:0000313" key="1">
    <source>
        <dbReference type="EMBL" id="PYH90765.1"/>
    </source>
</evidence>